<name>A0ACD5AIV6_9ACTN</name>
<sequence length="274" mass="30833">MTWSGEEVDVDAYVARTGVKGDLKPDAETLHALHRAHVAAIPFENLEMMLGRPVPLELSAVQDKLVRRRRGGYCYEHNLLFAALLERIGFSVRGLGARVRLGSSSLRPVTHMLTRVSTGEGEEWLCDVGFGAAGLREPIPLQDGAQVRQGVWEFGLAREGDDLWVLRNLRPDGWRDLYAFTLEERHPVDYVVLNHYTSTHTRSTFIRRPVVQYAAKEARRMLTGRDLVIESADGERSERAVQAGELKAVLDREFGIELSDDELGELERVHYAGE</sequence>
<reference evidence="1" key="1">
    <citation type="journal article" date="2025" name="Int. J. Syst. Evol. Microbiol.">
        <title>Streptomyces citrinus sp. nov., with yellow diffusible pigment.</title>
        <authorList>
            <person name="He Y."/>
            <person name="Yang E."/>
            <person name="Xu J."/>
            <person name="Sun Y."/>
            <person name="Sun L."/>
        </authorList>
    </citation>
    <scope>NUCLEOTIDE SEQUENCE</scope>
    <source>
        <strain evidence="1">Q6</strain>
    </source>
</reference>
<gene>
    <name evidence="1" type="ORF">V2W30_29725</name>
</gene>
<evidence type="ECO:0000313" key="1">
    <source>
        <dbReference type="EMBL" id="WWQ67094.1"/>
    </source>
</evidence>
<evidence type="ECO:0000313" key="2">
    <source>
        <dbReference type="Proteomes" id="UP001432251"/>
    </source>
</evidence>
<proteinExistence type="predicted"/>
<organism evidence="1 2">
    <name type="scientific">Streptomyces citrinus</name>
    <dbReference type="NCBI Taxonomy" id="3118173"/>
    <lineage>
        <taxon>Bacteria</taxon>
        <taxon>Bacillati</taxon>
        <taxon>Actinomycetota</taxon>
        <taxon>Actinomycetes</taxon>
        <taxon>Kitasatosporales</taxon>
        <taxon>Streptomycetaceae</taxon>
        <taxon>Streptomyces</taxon>
    </lineage>
</organism>
<accession>A0ACD5AIV6</accession>
<keyword evidence="2" id="KW-1185">Reference proteome</keyword>
<protein>
    <submittedName>
        <fullName evidence="1">Arylamine N-acetyltransferase</fullName>
    </submittedName>
</protein>
<dbReference type="EMBL" id="CP146022">
    <property type="protein sequence ID" value="WWQ67094.1"/>
    <property type="molecule type" value="Genomic_DNA"/>
</dbReference>
<dbReference type="Proteomes" id="UP001432251">
    <property type="component" value="Chromosome"/>
</dbReference>